<proteinExistence type="predicted"/>
<comment type="caution">
    <text evidence="1">The sequence shown here is derived from an EMBL/GenBank/DDBJ whole genome shotgun (WGS) entry which is preliminary data.</text>
</comment>
<dbReference type="AlphaFoldDB" id="A0A2A9HGF6"/>
<name>A0A2A9HGF6_TEPT2</name>
<accession>A0A2A9HGF6</accession>
<protein>
    <submittedName>
        <fullName evidence="1">Uncharacterized protein</fullName>
    </submittedName>
</protein>
<reference evidence="1 2" key="1">
    <citation type="submission" date="2017-09" db="EMBL/GenBank/DDBJ databases">
        <title>Sequencing the genomes of two abundant thermophiles in Great Basin hot springs: Thermocrinis jamiesonii and novel Chloroflexi Thermoflexus hugenholtzii.</title>
        <authorList>
            <person name="Hedlund B."/>
        </authorList>
    </citation>
    <scope>NUCLEOTIDE SEQUENCE [LARGE SCALE GENOMIC DNA]</scope>
    <source>
        <strain evidence="1 2">G233</strain>
    </source>
</reference>
<gene>
    <name evidence="1" type="ORF">A9A59_1649</name>
</gene>
<evidence type="ECO:0000313" key="1">
    <source>
        <dbReference type="EMBL" id="PFG74423.1"/>
    </source>
</evidence>
<dbReference type="EMBL" id="PDJQ01000001">
    <property type="protein sequence ID" value="PFG74423.1"/>
    <property type="molecule type" value="Genomic_DNA"/>
</dbReference>
<organism evidence="1 2">
    <name type="scientific">Tepidiforma thermophila (strain KCTC 52669 / CGMCC 1.13589 / G233)</name>
    <dbReference type="NCBI Taxonomy" id="2761530"/>
    <lineage>
        <taxon>Bacteria</taxon>
        <taxon>Bacillati</taxon>
        <taxon>Chloroflexota</taxon>
        <taxon>Tepidiformia</taxon>
        <taxon>Tepidiformales</taxon>
        <taxon>Tepidiformaceae</taxon>
        <taxon>Tepidiforma</taxon>
    </lineage>
</organism>
<sequence length="217" mass="22349">MGLKAKLHALWVSTGMSIADLPGFEDWLEGLLGPDHGRRLAAVGGERIVLSKVPPGLPGSVLDAVERVPALSSPGALQLLAPEGVGGVRAWRAAADRALEDARHSGAIDDDGFAAIRIGIDAVEALLASCCWTDDGSPGWAPGPAERAALAEVSARLAPGRDSLFTRYYGEFEGRPVESHCPGAPVARRIFDAAREVLEASVPGANSACPGAGATVT</sequence>
<dbReference type="Proteomes" id="UP000223071">
    <property type="component" value="Unassembled WGS sequence"/>
</dbReference>
<evidence type="ECO:0000313" key="2">
    <source>
        <dbReference type="Proteomes" id="UP000223071"/>
    </source>
</evidence>
<keyword evidence="2" id="KW-1185">Reference proteome</keyword>